<protein>
    <submittedName>
        <fullName evidence="1">Uncharacterized protein</fullName>
    </submittedName>
</protein>
<gene>
    <name evidence="1" type="ORF">SCF082_LOCUS3768</name>
</gene>
<organism evidence="1 2">
    <name type="scientific">Durusdinium trenchii</name>
    <dbReference type="NCBI Taxonomy" id="1381693"/>
    <lineage>
        <taxon>Eukaryota</taxon>
        <taxon>Sar</taxon>
        <taxon>Alveolata</taxon>
        <taxon>Dinophyceae</taxon>
        <taxon>Suessiales</taxon>
        <taxon>Symbiodiniaceae</taxon>
        <taxon>Durusdinium</taxon>
    </lineage>
</organism>
<reference evidence="1 2" key="1">
    <citation type="submission" date="2024-02" db="EMBL/GenBank/DDBJ databases">
        <authorList>
            <person name="Chen Y."/>
            <person name="Shah S."/>
            <person name="Dougan E. K."/>
            <person name="Thang M."/>
            <person name="Chan C."/>
        </authorList>
    </citation>
    <scope>NUCLEOTIDE SEQUENCE [LARGE SCALE GENOMIC DNA]</scope>
</reference>
<feature type="non-terminal residue" evidence="1">
    <location>
        <position position="169"/>
    </location>
</feature>
<name>A0ABP0HV37_9DINO</name>
<dbReference type="Proteomes" id="UP001642464">
    <property type="component" value="Unassembled WGS sequence"/>
</dbReference>
<evidence type="ECO:0000313" key="2">
    <source>
        <dbReference type="Proteomes" id="UP001642464"/>
    </source>
</evidence>
<evidence type="ECO:0000313" key="1">
    <source>
        <dbReference type="EMBL" id="CAK8994051.1"/>
    </source>
</evidence>
<sequence length="169" mass="18357">MAPRRKKARLGAAGAAEISSGSGVTAVATSMGEVPKLQQDCMSILESMYELRHDNESTVHTQARGLLTPTDGLFPFPVTFGGTFQSIAERAFKQPEILMELVAKLAHDAGLLDAPDKDDFISEFCRINVWPPVKGETFETSVLCWSFSGSAFWRGKEGISMAEVMGIAR</sequence>
<comment type="caution">
    <text evidence="1">The sequence shown here is derived from an EMBL/GenBank/DDBJ whole genome shotgun (WGS) entry which is preliminary data.</text>
</comment>
<dbReference type="EMBL" id="CAXAMM010001938">
    <property type="protein sequence ID" value="CAK8994051.1"/>
    <property type="molecule type" value="Genomic_DNA"/>
</dbReference>
<keyword evidence="2" id="KW-1185">Reference proteome</keyword>
<proteinExistence type="predicted"/>
<accession>A0ABP0HV37</accession>